<dbReference type="KEGG" id="jeo:JMA_42780"/>
<reference evidence="2 3" key="1">
    <citation type="submission" date="2014-08" db="EMBL/GenBank/DDBJ databases">
        <title>Complete genome of a marine bacteria Jeotgalibacillus malaysiensis.</title>
        <authorList>
            <person name="Yaakop A.S."/>
            <person name="Chan K.-G."/>
            <person name="Goh K.M."/>
        </authorList>
    </citation>
    <scope>NUCLEOTIDE SEQUENCE [LARGE SCALE GENOMIC DNA]</scope>
    <source>
        <strain evidence="2 3">D5</strain>
        <plasmid evidence="3">Plasmid</plasmid>
    </source>
</reference>
<evidence type="ECO:0000259" key="1">
    <source>
        <dbReference type="SMART" id="SM00382"/>
    </source>
</evidence>
<organism evidence="2 3">
    <name type="scientific">Jeotgalibacillus malaysiensis</name>
    <dbReference type="NCBI Taxonomy" id="1508404"/>
    <lineage>
        <taxon>Bacteria</taxon>
        <taxon>Bacillati</taxon>
        <taxon>Bacillota</taxon>
        <taxon>Bacilli</taxon>
        <taxon>Bacillales</taxon>
        <taxon>Caryophanaceae</taxon>
        <taxon>Jeotgalibacillus</taxon>
    </lineage>
</organism>
<keyword evidence="2" id="KW-0614">Plasmid</keyword>
<dbReference type="Pfam" id="PF07728">
    <property type="entry name" value="AAA_5"/>
    <property type="match status" value="1"/>
</dbReference>
<dbReference type="InterPro" id="IPR003593">
    <property type="entry name" value="AAA+_ATPase"/>
</dbReference>
<dbReference type="PANTHER" id="PTHR42759">
    <property type="entry name" value="MOXR FAMILY PROTEIN"/>
    <property type="match status" value="1"/>
</dbReference>
<dbReference type="SMART" id="SM00382">
    <property type="entry name" value="AAA"/>
    <property type="match status" value="1"/>
</dbReference>
<dbReference type="InterPro" id="IPR050764">
    <property type="entry name" value="CbbQ/NirQ/NorQ/GpvN"/>
</dbReference>
<keyword evidence="3" id="KW-1185">Reference proteome</keyword>
<dbReference type="GO" id="GO:0016887">
    <property type="term" value="F:ATP hydrolysis activity"/>
    <property type="evidence" value="ECO:0007669"/>
    <property type="project" value="InterPro"/>
</dbReference>
<accession>A0A0B5ATQ6</accession>
<geneLocation type="plasmid" evidence="3"/>
<dbReference type="HOGENOM" id="CLU_499524_0_0_9"/>
<dbReference type="InterPro" id="IPR011704">
    <property type="entry name" value="ATPase_dyneun-rel_AAA"/>
</dbReference>
<dbReference type="Proteomes" id="UP000031449">
    <property type="component" value="Plasmid unnamed"/>
</dbReference>
<feature type="domain" description="AAA+ ATPase" evidence="1">
    <location>
        <begin position="309"/>
        <end position="462"/>
    </location>
</feature>
<dbReference type="BioCyc" id="JESP1508404:G14D9-13601-MONOMER"/>
<sequence>MAKTQQFTLVNVSGKMSTIAPLNTEVVVKLVATEHDPKALRAFLASDDSNNIGFIGDSKKAENSDVKGVLYDLMNKHDKLDGIRMMVVGFENIVVMEGSTNTVEVAILEVLPGELTIEEPVLEGETVFELKVKGSNIANPKKSAVVQALLDNSPAEVTLKFDESTSEVLAIYDGGRAGVVDSESPGYDEALKVLAHMKEMPASTKMPLQSTYIARMKVDEETIVFVKTGKRPLTLSELKEEKSSFIPMERLDRIEKYLEARGLSKKQIMKVMQTYKEYPAEIQARIPEPTVQFADSFGGVKKTVVYLNKGKHLRLIGEKGTGKNLLTTTLAWIYQRPLYELSMNAQTDKLDLLGSNTIESTVVEGKEVTKIGFRKEALVEALEVGGFLNLDEVNTADPAVLVLLHSIVDDRGSIEVPSYGRVQADDNFGIILTMNVDYVGTTQLNEATRDRFTPILFPNNESIANLLKARVPSAKAEDIKLADRIYKDMMKLVQNNNLDMDCITIRGFIDALEVIEDLGIEEAMIDSVANRIEDKEYRLTVTQLIDKVVG</sequence>
<evidence type="ECO:0000313" key="2">
    <source>
        <dbReference type="EMBL" id="AJD93595.1"/>
    </source>
</evidence>
<gene>
    <name evidence="2" type="ORF">JMA_42780</name>
</gene>
<dbReference type="Gene3D" id="3.40.50.300">
    <property type="entry name" value="P-loop containing nucleotide triphosphate hydrolases"/>
    <property type="match status" value="1"/>
</dbReference>
<dbReference type="SUPFAM" id="SSF52540">
    <property type="entry name" value="P-loop containing nucleoside triphosphate hydrolases"/>
    <property type="match status" value="1"/>
</dbReference>
<dbReference type="EMBL" id="CP009417">
    <property type="protein sequence ID" value="AJD93595.1"/>
    <property type="molecule type" value="Genomic_DNA"/>
</dbReference>
<dbReference type="AlphaFoldDB" id="A0A0B5ATQ6"/>
<dbReference type="PANTHER" id="PTHR42759:SF1">
    <property type="entry name" value="MAGNESIUM-CHELATASE SUBUNIT CHLD"/>
    <property type="match status" value="1"/>
</dbReference>
<dbReference type="InterPro" id="IPR027417">
    <property type="entry name" value="P-loop_NTPase"/>
</dbReference>
<dbReference type="GO" id="GO:0005524">
    <property type="term" value="F:ATP binding"/>
    <property type="evidence" value="ECO:0007669"/>
    <property type="project" value="InterPro"/>
</dbReference>
<proteinExistence type="predicted"/>
<evidence type="ECO:0000313" key="3">
    <source>
        <dbReference type="Proteomes" id="UP000031449"/>
    </source>
</evidence>
<name>A0A0B5ATQ6_9BACL</name>
<protein>
    <recommendedName>
        <fullName evidence="1">AAA+ ATPase domain-containing protein</fullName>
    </recommendedName>
</protein>